<dbReference type="SUPFAM" id="SSF53790">
    <property type="entry name" value="Tetrapyrrole methylase"/>
    <property type="match status" value="1"/>
</dbReference>
<dbReference type="InterPro" id="IPR008189">
    <property type="entry name" value="rRNA_ssu_MeTfrase_I"/>
</dbReference>
<dbReference type="InterPro" id="IPR014777">
    <property type="entry name" value="4pyrrole_Mease_sub1"/>
</dbReference>
<dbReference type="InterPro" id="IPR014776">
    <property type="entry name" value="4pyrrole_Mease_sub2"/>
</dbReference>
<accession>A0ABU9CDF0</accession>
<name>A0ABU9CDF0_9BURK</name>
<proteinExistence type="predicted"/>
<evidence type="ECO:0000256" key="4">
    <source>
        <dbReference type="ARBA" id="ARBA00022679"/>
    </source>
</evidence>
<keyword evidence="5" id="KW-0949">S-adenosyl-L-methionine</keyword>
<dbReference type="GO" id="GO:0008168">
    <property type="term" value="F:methyltransferase activity"/>
    <property type="evidence" value="ECO:0007669"/>
    <property type="project" value="UniProtKB-KW"/>
</dbReference>
<evidence type="ECO:0000313" key="7">
    <source>
        <dbReference type="EMBL" id="MEK8049903.1"/>
    </source>
</evidence>
<dbReference type="PANTHER" id="PTHR46111:SF2">
    <property type="entry name" value="SAM-DEPENDENT METHYLTRANSFERASE"/>
    <property type="match status" value="1"/>
</dbReference>
<keyword evidence="3 7" id="KW-0489">Methyltransferase</keyword>
<dbReference type="Gene3D" id="3.40.1010.10">
    <property type="entry name" value="Cobalt-precorrin-4 Transmethylase, Domain 1"/>
    <property type="match status" value="1"/>
</dbReference>
<dbReference type="GO" id="GO:0032259">
    <property type="term" value="P:methylation"/>
    <property type="evidence" value="ECO:0007669"/>
    <property type="project" value="UniProtKB-KW"/>
</dbReference>
<keyword evidence="8" id="KW-1185">Reference proteome</keyword>
<dbReference type="CDD" id="cd11649">
    <property type="entry name" value="RsmI_like"/>
    <property type="match status" value="1"/>
</dbReference>
<comment type="caution">
    <text evidence="7">The sequence shown here is derived from an EMBL/GenBank/DDBJ whole genome shotgun (WGS) entry which is preliminary data.</text>
</comment>
<keyword evidence="4" id="KW-0808">Transferase</keyword>
<dbReference type="RefSeq" id="WP_341409574.1">
    <property type="nucleotide sequence ID" value="NZ_JBBUTH010000003.1"/>
</dbReference>
<dbReference type="Pfam" id="PF00590">
    <property type="entry name" value="TP_methylase"/>
    <property type="match status" value="1"/>
</dbReference>
<evidence type="ECO:0000256" key="1">
    <source>
        <dbReference type="ARBA" id="ARBA00022490"/>
    </source>
</evidence>
<organism evidence="7 8">
    <name type="scientific">Pseudaquabacterium inlustre</name>
    <dbReference type="NCBI Taxonomy" id="2984192"/>
    <lineage>
        <taxon>Bacteria</taxon>
        <taxon>Pseudomonadati</taxon>
        <taxon>Pseudomonadota</taxon>
        <taxon>Betaproteobacteria</taxon>
        <taxon>Burkholderiales</taxon>
        <taxon>Sphaerotilaceae</taxon>
        <taxon>Pseudaquabacterium</taxon>
    </lineage>
</organism>
<feature type="domain" description="Tetrapyrrole methylase" evidence="6">
    <location>
        <begin position="105"/>
        <end position="237"/>
    </location>
</feature>
<dbReference type="PANTHER" id="PTHR46111">
    <property type="entry name" value="RIBOSOMAL RNA SMALL SUBUNIT METHYLTRANSFERASE I"/>
    <property type="match status" value="1"/>
</dbReference>
<evidence type="ECO:0000256" key="3">
    <source>
        <dbReference type="ARBA" id="ARBA00022603"/>
    </source>
</evidence>
<evidence type="ECO:0000256" key="5">
    <source>
        <dbReference type="ARBA" id="ARBA00022691"/>
    </source>
</evidence>
<dbReference type="InterPro" id="IPR000878">
    <property type="entry name" value="4pyrrol_Mease"/>
</dbReference>
<keyword evidence="1" id="KW-0963">Cytoplasm</keyword>
<dbReference type="Gene3D" id="3.30.950.10">
    <property type="entry name" value="Methyltransferase, Cobalt-precorrin-4 Transmethylase, Domain 2"/>
    <property type="match status" value="1"/>
</dbReference>
<keyword evidence="2" id="KW-0698">rRNA processing</keyword>
<evidence type="ECO:0000256" key="2">
    <source>
        <dbReference type="ARBA" id="ARBA00022552"/>
    </source>
</evidence>
<sequence>MMDTPTNANTRARHGRLVLMPNTLDLGTGHEVDLGELLPQAVIARAAGLGHWVAENAKTARAFLKRVDARVPLAQPLQQITITELPRPAKGGARGVAAPTLAPLLAPALAGHDIGLISEAGMPAVADPGAALVLAAHELGLTVEPLVGPSALLLALAASGLNGQQFAFVGYLPVEAPARAARIRELEAHSRRHQQTQLAIETPYRNEAQLAALIDQLQPGTRLSVASGLSLPNARCRTLSVAQWRQQGPGDALGDRLPAVFGWLAG</sequence>
<dbReference type="Proteomes" id="UP001365405">
    <property type="component" value="Unassembled WGS sequence"/>
</dbReference>
<reference evidence="7 8" key="1">
    <citation type="submission" date="2024-04" db="EMBL/GenBank/DDBJ databases">
        <title>Novel species of the genus Ideonella isolated from streams.</title>
        <authorList>
            <person name="Lu H."/>
        </authorList>
    </citation>
    <scope>NUCLEOTIDE SEQUENCE [LARGE SCALE GENOMIC DNA]</scope>
    <source>
        <strain evidence="7 8">DXS22W</strain>
    </source>
</reference>
<evidence type="ECO:0000313" key="8">
    <source>
        <dbReference type="Proteomes" id="UP001365405"/>
    </source>
</evidence>
<protein>
    <submittedName>
        <fullName evidence="7">SAM-dependent methyltransferase</fullName>
    </submittedName>
</protein>
<dbReference type="InterPro" id="IPR035996">
    <property type="entry name" value="4pyrrol_Methylase_sf"/>
</dbReference>
<dbReference type="EMBL" id="JBBUTH010000003">
    <property type="protein sequence ID" value="MEK8049903.1"/>
    <property type="molecule type" value="Genomic_DNA"/>
</dbReference>
<evidence type="ECO:0000259" key="6">
    <source>
        <dbReference type="Pfam" id="PF00590"/>
    </source>
</evidence>
<gene>
    <name evidence="7" type="ORF">AACH10_06615</name>
</gene>